<dbReference type="PANTHER" id="PTHR15960:SF5">
    <property type="entry name" value="LD44032P"/>
    <property type="match status" value="1"/>
</dbReference>
<sequence>MLLILNRVADVKFGLSSYSECLILSIMSQHGRDVEKQGFSYMDGVPVKISEKYKPPKKHNLPVGFMHKFPTETIAEEYDFQLEKSVLEKIGEWRKIRQDAVESRRKRIEAEDLAIREQAEKLKELSTGSSAQTGAAFEESINSSSNAESPNTTSKDITNQSAACSSKIIEKEEKIEDNSQNVAVTMYGQMFPTQSNHYAALNILTPTPYGLFMNKKQDSVATAFNLSDFEADTSSPFDNMELKTINDMEELAHVLQPMSNSHKTKVMPSSSNLPPLSYYPSNPAANAGNQPRNAQVPNPFTTVPVVGGELLGKSLPQMNGVSSYSLYGTVPRNQIQPVNHVKNTDMHSSPFSAYEDMGYYPMNSMNSGMVLRGGPQGYYSENPWDYKKSVDSMTSKTRVNPEFVANKGNVSQHGMTTASSVERPIKNMDNNNSYAFPVSHYFSPPMHSDIEKVVGMTNSDTKNLRGSKSVPDIMKELETELRKQPVNQVSLRHNCNTPPIGETRKEKNELENWRPWPNLDSPESPELPSRYPESSSSKVTAKTDRKSAENKSSLQNPFAELPSTGQRLVRHISEMGFSIPRVSRACQIFGEDDKKIVEYLLQVQSLEEKNYPSDLVEKSLIANNFDEVESINYMKLVSQLMDLGFSENRVIEALKMHENDGEKALDYLVS</sequence>
<dbReference type="OrthoDB" id="2018023at2759"/>
<evidence type="ECO:0008006" key="6">
    <source>
        <dbReference type="Google" id="ProtNLM"/>
    </source>
</evidence>
<dbReference type="InterPro" id="IPR038870">
    <property type="entry name" value="UBAP1"/>
</dbReference>
<dbReference type="CDD" id="cd14316">
    <property type="entry name" value="UBA2_UBAP1_like"/>
    <property type="match status" value="1"/>
</dbReference>
<dbReference type="PANTHER" id="PTHR15960">
    <property type="entry name" value="LD44032P"/>
    <property type="match status" value="1"/>
</dbReference>
<feature type="domain" description="UBA" evidence="2">
    <location>
        <begin position="624"/>
        <end position="670"/>
    </location>
</feature>
<dbReference type="EMBL" id="KZ308236">
    <property type="protein sequence ID" value="KAG8225416.1"/>
    <property type="molecule type" value="Genomic_DNA"/>
</dbReference>
<accession>A0A8K0K032</accession>
<feature type="region of interest" description="Disordered" evidence="1">
    <location>
        <begin position="484"/>
        <end position="560"/>
    </location>
</feature>
<dbReference type="Gene3D" id="1.20.120.1920">
    <property type="entry name" value="UBAP1 SOUBA domain"/>
    <property type="match status" value="1"/>
</dbReference>
<feature type="compositionally biased region" description="Low complexity" evidence="1">
    <location>
        <begin position="135"/>
        <end position="151"/>
    </location>
</feature>
<dbReference type="InterPro" id="IPR023340">
    <property type="entry name" value="UMA"/>
</dbReference>
<organism evidence="4 5">
    <name type="scientific">Ladona fulva</name>
    <name type="common">Scarce chaser dragonfly</name>
    <name type="synonym">Libellula fulva</name>
    <dbReference type="NCBI Taxonomy" id="123851"/>
    <lineage>
        <taxon>Eukaryota</taxon>
        <taxon>Metazoa</taxon>
        <taxon>Ecdysozoa</taxon>
        <taxon>Arthropoda</taxon>
        <taxon>Hexapoda</taxon>
        <taxon>Insecta</taxon>
        <taxon>Pterygota</taxon>
        <taxon>Palaeoptera</taxon>
        <taxon>Odonata</taxon>
        <taxon>Epiprocta</taxon>
        <taxon>Anisoptera</taxon>
        <taxon>Libelluloidea</taxon>
        <taxon>Libellulidae</taxon>
        <taxon>Ladona</taxon>
    </lineage>
</organism>
<feature type="domain" description="UMA" evidence="3">
    <location>
        <begin position="42"/>
        <end position="87"/>
    </location>
</feature>
<reference evidence="4" key="1">
    <citation type="submission" date="2013-04" db="EMBL/GenBank/DDBJ databases">
        <authorList>
            <person name="Qu J."/>
            <person name="Murali S.C."/>
            <person name="Bandaranaike D."/>
            <person name="Bellair M."/>
            <person name="Blankenburg K."/>
            <person name="Chao H."/>
            <person name="Dinh H."/>
            <person name="Doddapaneni H."/>
            <person name="Downs B."/>
            <person name="Dugan-Rocha S."/>
            <person name="Elkadiri S."/>
            <person name="Gnanaolivu R.D."/>
            <person name="Hernandez B."/>
            <person name="Javaid M."/>
            <person name="Jayaseelan J.C."/>
            <person name="Lee S."/>
            <person name="Li M."/>
            <person name="Ming W."/>
            <person name="Munidasa M."/>
            <person name="Muniz J."/>
            <person name="Nguyen L."/>
            <person name="Ongeri F."/>
            <person name="Osuji N."/>
            <person name="Pu L.-L."/>
            <person name="Puazo M."/>
            <person name="Qu C."/>
            <person name="Quiroz J."/>
            <person name="Raj R."/>
            <person name="Weissenberger G."/>
            <person name="Xin Y."/>
            <person name="Zou X."/>
            <person name="Han Y."/>
            <person name="Richards S."/>
            <person name="Worley K."/>
            <person name="Muzny D."/>
            <person name="Gibbs R."/>
        </authorList>
    </citation>
    <scope>NUCLEOTIDE SEQUENCE</scope>
    <source>
        <strain evidence="4">Sampled in the wild</strain>
    </source>
</reference>
<feature type="region of interest" description="Disordered" evidence="1">
    <location>
        <begin position="123"/>
        <end position="160"/>
    </location>
</feature>
<keyword evidence="5" id="KW-1185">Reference proteome</keyword>
<dbReference type="AlphaFoldDB" id="A0A8K0K032"/>
<evidence type="ECO:0000313" key="5">
    <source>
        <dbReference type="Proteomes" id="UP000792457"/>
    </source>
</evidence>
<evidence type="ECO:0000259" key="2">
    <source>
        <dbReference type="PROSITE" id="PS50030"/>
    </source>
</evidence>
<dbReference type="PROSITE" id="PS51497">
    <property type="entry name" value="UMA"/>
    <property type="match status" value="1"/>
</dbReference>
<name>A0A8K0K032_LADFU</name>
<feature type="compositionally biased region" description="Polar residues" evidence="1">
    <location>
        <begin position="485"/>
        <end position="497"/>
    </location>
</feature>
<dbReference type="GO" id="GO:0043130">
    <property type="term" value="F:ubiquitin binding"/>
    <property type="evidence" value="ECO:0007669"/>
    <property type="project" value="InterPro"/>
</dbReference>
<comment type="caution">
    <text evidence="4">The sequence shown here is derived from an EMBL/GenBank/DDBJ whole genome shotgun (WGS) entry which is preliminary data.</text>
</comment>
<dbReference type="InterPro" id="IPR009060">
    <property type="entry name" value="UBA-like_sf"/>
</dbReference>
<gene>
    <name evidence="4" type="ORF">J437_LFUL004616</name>
</gene>
<reference evidence="4" key="2">
    <citation type="submission" date="2017-10" db="EMBL/GenBank/DDBJ databases">
        <title>Ladona fulva Genome sequencing and assembly.</title>
        <authorList>
            <person name="Murali S."/>
            <person name="Richards S."/>
            <person name="Bandaranaike D."/>
            <person name="Bellair M."/>
            <person name="Blankenburg K."/>
            <person name="Chao H."/>
            <person name="Dinh H."/>
            <person name="Doddapaneni H."/>
            <person name="Dugan-Rocha S."/>
            <person name="Elkadiri S."/>
            <person name="Gnanaolivu R."/>
            <person name="Hernandez B."/>
            <person name="Skinner E."/>
            <person name="Javaid M."/>
            <person name="Lee S."/>
            <person name="Li M."/>
            <person name="Ming W."/>
            <person name="Munidasa M."/>
            <person name="Muniz J."/>
            <person name="Nguyen L."/>
            <person name="Hughes D."/>
            <person name="Osuji N."/>
            <person name="Pu L.-L."/>
            <person name="Puazo M."/>
            <person name="Qu C."/>
            <person name="Quiroz J."/>
            <person name="Raj R."/>
            <person name="Weissenberger G."/>
            <person name="Xin Y."/>
            <person name="Zou X."/>
            <person name="Han Y."/>
            <person name="Worley K."/>
            <person name="Muzny D."/>
            <person name="Gibbs R."/>
        </authorList>
    </citation>
    <scope>NUCLEOTIDE SEQUENCE</scope>
    <source>
        <strain evidence="4">Sampled in the wild</strain>
    </source>
</reference>
<evidence type="ECO:0000259" key="3">
    <source>
        <dbReference type="PROSITE" id="PS51497"/>
    </source>
</evidence>
<dbReference type="SUPFAM" id="SSF46934">
    <property type="entry name" value="UBA-like"/>
    <property type="match status" value="1"/>
</dbReference>
<dbReference type="Pfam" id="PF22562">
    <property type="entry name" value="UBA_7"/>
    <property type="match status" value="1"/>
</dbReference>
<dbReference type="PROSITE" id="PS50030">
    <property type="entry name" value="UBA"/>
    <property type="match status" value="1"/>
</dbReference>
<dbReference type="Proteomes" id="UP000792457">
    <property type="component" value="Unassembled WGS sequence"/>
</dbReference>
<evidence type="ECO:0000313" key="4">
    <source>
        <dbReference type="EMBL" id="KAG8225416.1"/>
    </source>
</evidence>
<dbReference type="GO" id="GO:0000813">
    <property type="term" value="C:ESCRT I complex"/>
    <property type="evidence" value="ECO:0007669"/>
    <property type="project" value="InterPro"/>
</dbReference>
<protein>
    <recommendedName>
        <fullName evidence="6">Ubiquitin-associated protein 1</fullName>
    </recommendedName>
</protein>
<dbReference type="InterPro" id="IPR015940">
    <property type="entry name" value="UBA"/>
</dbReference>
<feature type="compositionally biased region" description="Basic and acidic residues" evidence="1">
    <location>
        <begin position="502"/>
        <end position="512"/>
    </location>
</feature>
<dbReference type="GO" id="GO:0043162">
    <property type="term" value="P:ubiquitin-dependent protein catabolic process via the multivesicular body sorting pathway"/>
    <property type="evidence" value="ECO:0007669"/>
    <property type="project" value="InterPro"/>
</dbReference>
<dbReference type="InterPro" id="IPR042575">
    <property type="entry name" value="UBAP1_C"/>
</dbReference>
<proteinExistence type="predicted"/>
<evidence type="ECO:0000256" key="1">
    <source>
        <dbReference type="SAM" id="MobiDB-lite"/>
    </source>
</evidence>